<dbReference type="STRING" id="163.SAMN04487775_10262"/>
<name>A0A1H9IBB5_9SPIR</name>
<dbReference type="OrthoDB" id="350788at2"/>
<keyword evidence="2" id="KW-1185">Reference proteome</keyword>
<sequence>MRVIELQNIQREEGQIFYLRKYTCDAVMEFPTSTDTVQIFFSIETSPMGKKIIELSFPQPINYPLIPVKKALLEYIFTEELEGRLPC</sequence>
<organism evidence="1 2">
    <name type="scientific">Treponema bryantii</name>
    <dbReference type="NCBI Taxonomy" id="163"/>
    <lineage>
        <taxon>Bacteria</taxon>
        <taxon>Pseudomonadati</taxon>
        <taxon>Spirochaetota</taxon>
        <taxon>Spirochaetia</taxon>
        <taxon>Spirochaetales</taxon>
        <taxon>Treponemataceae</taxon>
        <taxon>Treponema</taxon>
    </lineage>
</organism>
<dbReference type="EMBL" id="FOFU01000009">
    <property type="protein sequence ID" value="SEQ71822.1"/>
    <property type="molecule type" value="Genomic_DNA"/>
</dbReference>
<protein>
    <submittedName>
        <fullName evidence="1">Uncharacterized protein</fullName>
    </submittedName>
</protein>
<accession>A0A1H9IBB5</accession>
<evidence type="ECO:0000313" key="1">
    <source>
        <dbReference type="EMBL" id="SEQ71822.1"/>
    </source>
</evidence>
<gene>
    <name evidence="1" type="ORF">SAMN04487977_10949</name>
</gene>
<evidence type="ECO:0000313" key="2">
    <source>
        <dbReference type="Proteomes" id="UP000182360"/>
    </source>
</evidence>
<reference evidence="1 2" key="1">
    <citation type="submission" date="2016-10" db="EMBL/GenBank/DDBJ databases">
        <authorList>
            <person name="de Groot N.N."/>
        </authorList>
    </citation>
    <scope>NUCLEOTIDE SEQUENCE [LARGE SCALE GENOMIC DNA]</scope>
    <source>
        <strain evidence="1 2">B25</strain>
    </source>
</reference>
<dbReference type="RefSeq" id="WP_074644814.1">
    <property type="nucleotide sequence ID" value="NZ_AP025286.1"/>
</dbReference>
<proteinExistence type="predicted"/>
<dbReference type="Proteomes" id="UP000182360">
    <property type="component" value="Unassembled WGS sequence"/>
</dbReference>
<dbReference type="AlphaFoldDB" id="A0A1H9IBB5"/>
<dbReference type="eggNOG" id="ENOG502ZWTW">
    <property type="taxonomic scope" value="Bacteria"/>
</dbReference>